<dbReference type="NCBIfam" id="TIGR04183">
    <property type="entry name" value="Por_Secre_tail"/>
    <property type="match status" value="1"/>
</dbReference>
<dbReference type="OrthoDB" id="9768039at2"/>
<comment type="caution">
    <text evidence="4">The sequence shown here is derived from an EMBL/GenBank/DDBJ whole genome shotgun (WGS) entry which is preliminary data.</text>
</comment>
<reference evidence="4 5" key="1">
    <citation type="submission" date="2019-08" db="EMBL/GenBank/DDBJ databases">
        <title>Seonamhaeicola sediminis sp. nov., isolated from marine sediment.</title>
        <authorList>
            <person name="Cao W.R."/>
        </authorList>
    </citation>
    <scope>NUCLEOTIDE SEQUENCE [LARGE SCALE GENOMIC DNA]</scope>
    <source>
        <strain evidence="4 5">1505</strain>
    </source>
</reference>
<proteinExistence type="predicted"/>
<feature type="chain" id="PRO_5022685337" evidence="2">
    <location>
        <begin position="22"/>
        <end position="319"/>
    </location>
</feature>
<gene>
    <name evidence="4" type="ORF">FUA22_06490</name>
</gene>
<dbReference type="Pfam" id="PF18962">
    <property type="entry name" value="Por_Secre_tail"/>
    <property type="match status" value="1"/>
</dbReference>
<accession>A0A5C7GMJ5</accession>
<keyword evidence="5" id="KW-1185">Reference proteome</keyword>
<name>A0A5C7GMJ5_9FLAO</name>
<dbReference type="Proteomes" id="UP000321080">
    <property type="component" value="Unassembled WGS sequence"/>
</dbReference>
<evidence type="ECO:0000313" key="5">
    <source>
        <dbReference type="Proteomes" id="UP000321080"/>
    </source>
</evidence>
<keyword evidence="1 2" id="KW-0732">Signal</keyword>
<organism evidence="4 5">
    <name type="scientific">Seonamhaeicola maritimus</name>
    <dbReference type="NCBI Taxonomy" id="2591822"/>
    <lineage>
        <taxon>Bacteria</taxon>
        <taxon>Pseudomonadati</taxon>
        <taxon>Bacteroidota</taxon>
        <taxon>Flavobacteriia</taxon>
        <taxon>Flavobacteriales</taxon>
        <taxon>Flavobacteriaceae</taxon>
    </lineage>
</organism>
<sequence>MKCRITITLLIILIVSTGVFAQTATCDGTLPFEEQNGLLTIEMESGILPSGSNWQTGSESDPNLPGSTINYIYWTGPESFNALSGAPIVYKIKINNPGTYRFAWRMRVGMGTNTGEHNDAWLKIDGEDFYGIKNGVKVYPKPLCNSDPNLTCAAGSSTQNFIKAFGNRLDWGFVTNTNDGDSHRVWVTFNEAKEYTITVDARSSYLFIDKMVLHRSNVSGSVAFNFSNSESSCYSALSTTKNELDQIKVYPNPTKDFINFDNLPVKSNLVISNVHGAIVKTIETISKRLTINISDLTSGIYFISSVGTNFTFTQKIIKI</sequence>
<feature type="signal peptide" evidence="2">
    <location>
        <begin position="1"/>
        <end position="21"/>
    </location>
</feature>
<evidence type="ECO:0000259" key="3">
    <source>
        <dbReference type="Pfam" id="PF18962"/>
    </source>
</evidence>
<dbReference type="RefSeq" id="WP_147767084.1">
    <property type="nucleotide sequence ID" value="NZ_VRKQ01000008.1"/>
</dbReference>
<dbReference type="InterPro" id="IPR026444">
    <property type="entry name" value="Secre_tail"/>
</dbReference>
<protein>
    <submittedName>
        <fullName evidence="4">T9SS type A sorting domain-containing protein</fullName>
    </submittedName>
</protein>
<dbReference type="AlphaFoldDB" id="A0A5C7GMJ5"/>
<evidence type="ECO:0000256" key="1">
    <source>
        <dbReference type="ARBA" id="ARBA00022729"/>
    </source>
</evidence>
<evidence type="ECO:0000256" key="2">
    <source>
        <dbReference type="SAM" id="SignalP"/>
    </source>
</evidence>
<dbReference type="EMBL" id="VRKQ01000008">
    <property type="protein sequence ID" value="TXG39514.1"/>
    <property type="molecule type" value="Genomic_DNA"/>
</dbReference>
<evidence type="ECO:0000313" key="4">
    <source>
        <dbReference type="EMBL" id="TXG39514.1"/>
    </source>
</evidence>
<feature type="domain" description="Secretion system C-terminal sorting" evidence="3">
    <location>
        <begin position="249"/>
        <end position="317"/>
    </location>
</feature>